<gene>
    <name evidence="1" type="ORF">J2S24_001126</name>
</gene>
<dbReference type="Pfam" id="PF07873">
    <property type="entry name" value="YabP"/>
    <property type="match status" value="1"/>
</dbReference>
<dbReference type="RefSeq" id="WP_012994997.1">
    <property type="nucleotide sequence ID" value="NZ_JAURUP010000009.1"/>
</dbReference>
<proteinExistence type="predicted"/>
<name>A0ABT9M434_9THEO</name>
<comment type="caution">
    <text evidence="1">The sequence shown here is derived from an EMBL/GenBank/DDBJ whole genome shotgun (WGS) entry which is preliminary data.</text>
</comment>
<organism evidence="1 2">
    <name type="scientific">Thermoanaerobacter pentosaceus</name>
    <dbReference type="NCBI Taxonomy" id="694059"/>
    <lineage>
        <taxon>Bacteria</taxon>
        <taxon>Bacillati</taxon>
        <taxon>Bacillota</taxon>
        <taxon>Clostridia</taxon>
        <taxon>Thermoanaerobacterales</taxon>
        <taxon>Thermoanaerobacteraceae</taxon>
        <taxon>Thermoanaerobacter</taxon>
    </lineage>
</organism>
<dbReference type="InterPro" id="IPR022477">
    <property type="entry name" value="Spore_YqfC"/>
</dbReference>
<accession>A0ABT9M434</accession>
<dbReference type="Proteomes" id="UP001223886">
    <property type="component" value="Unassembled WGS sequence"/>
</dbReference>
<evidence type="ECO:0000313" key="1">
    <source>
        <dbReference type="EMBL" id="MDP9750655.1"/>
    </source>
</evidence>
<dbReference type="InterPro" id="IPR022476">
    <property type="entry name" value="Spore_YabP/YqfC"/>
</dbReference>
<keyword evidence="2" id="KW-1185">Reference proteome</keyword>
<sequence length="89" mass="10002">MRDGIKNELVNAIDFPKEVLLNLPKVTLIGKNHVTIENHKGIIEYIPERIRVNTTIGVIRILGKKMIVNSIMTEVITISGEITNIEILV</sequence>
<reference evidence="1 2" key="1">
    <citation type="submission" date="2023-07" db="EMBL/GenBank/DDBJ databases">
        <title>Genomic Encyclopedia of Type Strains, Phase IV (KMG-IV): sequencing the most valuable type-strain genomes for metagenomic binning, comparative biology and taxonomic classification.</title>
        <authorList>
            <person name="Goeker M."/>
        </authorList>
    </citation>
    <scope>NUCLEOTIDE SEQUENCE [LARGE SCALE GENOMIC DNA]</scope>
    <source>
        <strain evidence="1 2">DSM 25963</strain>
    </source>
</reference>
<evidence type="ECO:0000313" key="2">
    <source>
        <dbReference type="Proteomes" id="UP001223886"/>
    </source>
</evidence>
<protein>
    <submittedName>
        <fullName evidence="1">Sporulation protein YqfC</fullName>
    </submittedName>
</protein>
<dbReference type="NCBIfam" id="TIGR02856">
    <property type="entry name" value="spore_yqfC"/>
    <property type="match status" value="1"/>
</dbReference>
<dbReference type="EMBL" id="JAURUP010000009">
    <property type="protein sequence ID" value="MDP9750655.1"/>
    <property type="molecule type" value="Genomic_DNA"/>
</dbReference>